<accession>A0A7H1PZM9</accession>
<dbReference type="AlphaFoldDB" id="A0A7H1PZM9"/>
<name>A0A7H1PZM9_9ACTN</name>
<dbReference type="SUPFAM" id="SSF88713">
    <property type="entry name" value="Glycoside hydrolase/deacetylase"/>
    <property type="match status" value="1"/>
</dbReference>
<dbReference type="KEGG" id="sgf:HEP81_03198"/>
<evidence type="ECO:0000313" key="2">
    <source>
        <dbReference type="Proteomes" id="UP000516422"/>
    </source>
</evidence>
<dbReference type="EMBL" id="CP051006">
    <property type="protein sequence ID" value="QNT93509.1"/>
    <property type="molecule type" value="Genomic_DNA"/>
</dbReference>
<proteinExistence type="predicted"/>
<dbReference type="GeneID" id="91462781"/>
<gene>
    <name evidence="1" type="ORF">HEP81_03198</name>
</gene>
<dbReference type="GO" id="GO:0005975">
    <property type="term" value="P:carbohydrate metabolic process"/>
    <property type="evidence" value="ECO:0007669"/>
    <property type="project" value="InterPro"/>
</dbReference>
<evidence type="ECO:0000313" key="1">
    <source>
        <dbReference type="EMBL" id="QNT93509.1"/>
    </source>
</evidence>
<dbReference type="RefSeq" id="WP_051850278.1">
    <property type="nucleotide sequence ID" value="NZ_CP051006.1"/>
</dbReference>
<organism evidence="1 2">
    <name type="scientific">Streptomyces griseofuscus</name>
    <dbReference type="NCBI Taxonomy" id="146922"/>
    <lineage>
        <taxon>Bacteria</taxon>
        <taxon>Bacillati</taxon>
        <taxon>Actinomycetota</taxon>
        <taxon>Actinomycetes</taxon>
        <taxon>Kitasatosporales</taxon>
        <taxon>Streptomycetaceae</taxon>
        <taxon>Streptomyces</taxon>
    </lineage>
</organism>
<protein>
    <submittedName>
        <fullName evidence="1">Polysaccharide deacetylase</fullName>
    </submittedName>
</protein>
<dbReference type="InterPro" id="IPR011330">
    <property type="entry name" value="Glyco_hydro/deAcase_b/a-brl"/>
</dbReference>
<sequence>MRRSAGEPSARWRSRGAVLLSVPAGVLAAVLFLAGCAQPVVPIERLGRKAAEGVRPHVRPLAAPPSRLPLPPVVDHVPTRDRVVFLTYDATDRPAAPGELRLPVSRFTPGPRPLAGTPYATQRAALCARRTHLLRPPRGAYDPTTLRAAADCGVTAVVLWRATLTPTGLTYPRGPHHLRRGDIVRLLPDAPTARLLDAIRSRNLTAARLEDYL</sequence>
<dbReference type="Proteomes" id="UP000516422">
    <property type="component" value="Chromosome"/>
</dbReference>
<reference evidence="1 2" key="1">
    <citation type="submission" date="2020-04" db="EMBL/GenBank/DDBJ databases">
        <title>Characterization and engineering of Streptomyces griseofuscus DSM40191 as a potential heterologous host for expression of BGCs.</title>
        <authorList>
            <person name="Gren T."/>
            <person name="Whitford C.M."/>
            <person name="Mohite O.S."/>
            <person name="Joergensen T.S."/>
            <person name="Nielsen J.B."/>
            <person name="Lee S.Y."/>
            <person name="Weber T."/>
        </authorList>
    </citation>
    <scope>NUCLEOTIDE SEQUENCE [LARGE SCALE GENOMIC DNA]</scope>
    <source>
        <strain evidence="1 2">DSM 40191</strain>
    </source>
</reference>